<evidence type="ECO:0000259" key="15">
    <source>
        <dbReference type="SMART" id="SM00563"/>
    </source>
</evidence>
<dbReference type="InterPro" id="IPR041728">
    <property type="entry name" value="GPAT/DHAPAT_LPLAT"/>
</dbReference>
<comment type="similarity">
    <text evidence="4 14">Belongs to the GPAT/DAPAT family.</text>
</comment>
<dbReference type="InterPro" id="IPR045520">
    <property type="entry name" value="GPAT/DHAPAT_C"/>
</dbReference>
<dbReference type="OrthoDB" id="335193at2"/>
<comment type="subcellular location">
    <subcellularLocation>
        <location evidence="1 14">Cell membrane</location>
        <topology evidence="1 14">Peripheral membrane protein</topology>
        <orientation evidence="1 14">Cytoplasmic side</orientation>
    </subcellularLocation>
</comment>
<keyword evidence="11 14" id="KW-1208">Phospholipid metabolism</keyword>
<evidence type="ECO:0000256" key="14">
    <source>
        <dbReference type="HAMAP-Rule" id="MF_00393"/>
    </source>
</evidence>
<dbReference type="InterPro" id="IPR022284">
    <property type="entry name" value="GPAT/DHAPAT"/>
</dbReference>
<dbReference type="CDD" id="cd07993">
    <property type="entry name" value="LPLAT_DHAPAT-like"/>
    <property type="match status" value="1"/>
</dbReference>
<evidence type="ECO:0000256" key="12">
    <source>
        <dbReference type="ARBA" id="ARBA00023315"/>
    </source>
</evidence>
<dbReference type="GO" id="GO:0016024">
    <property type="term" value="P:CDP-diacylglycerol biosynthetic process"/>
    <property type="evidence" value="ECO:0007669"/>
    <property type="project" value="UniProtKB-UniRule"/>
</dbReference>
<evidence type="ECO:0000313" key="17">
    <source>
        <dbReference type="Proteomes" id="UP000235116"/>
    </source>
</evidence>
<reference evidence="17" key="1">
    <citation type="submission" date="2017-08" db="EMBL/GenBank/DDBJ databases">
        <title>Direct submision.</title>
        <authorList>
            <person name="Kim S.-J."/>
            <person name="Rhee S.-K."/>
        </authorList>
    </citation>
    <scope>NUCLEOTIDE SEQUENCE [LARGE SCALE GENOMIC DNA]</scope>
    <source>
        <strain evidence="17">GI5</strain>
    </source>
</reference>
<accession>A0A2K9LHG0</accession>
<comment type="catalytic activity">
    <reaction evidence="13 14">
        <text>sn-glycerol 3-phosphate + an acyl-CoA = a 1-acyl-sn-glycero-3-phosphate + CoA</text>
        <dbReference type="Rhea" id="RHEA:15325"/>
        <dbReference type="ChEBI" id="CHEBI:57287"/>
        <dbReference type="ChEBI" id="CHEBI:57597"/>
        <dbReference type="ChEBI" id="CHEBI:57970"/>
        <dbReference type="ChEBI" id="CHEBI:58342"/>
        <dbReference type="EC" id="2.3.1.15"/>
    </reaction>
</comment>
<dbReference type="Pfam" id="PF01553">
    <property type="entry name" value="Acyltransferase"/>
    <property type="match status" value="1"/>
</dbReference>
<evidence type="ECO:0000256" key="7">
    <source>
        <dbReference type="ARBA" id="ARBA00022475"/>
    </source>
</evidence>
<evidence type="ECO:0000256" key="6">
    <source>
        <dbReference type="ARBA" id="ARBA00013432"/>
    </source>
</evidence>
<evidence type="ECO:0000256" key="8">
    <source>
        <dbReference type="ARBA" id="ARBA00022679"/>
    </source>
</evidence>
<comment type="pathway">
    <text evidence="2 14">Phospholipid metabolism; CDP-diacylglycerol biosynthesis; CDP-diacylglycerol from sn-glycerol 3-phosphate: step 1/3.</text>
</comment>
<evidence type="ECO:0000256" key="9">
    <source>
        <dbReference type="ARBA" id="ARBA00023136"/>
    </source>
</evidence>
<dbReference type="EMBL" id="CP022684">
    <property type="protein sequence ID" value="AUM11703.1"/>
    <property type="molecule type" value="Genomic_DNA"/>
</dbReference>
<proteinExistence type="inferred from homology"/>
<dbReference type="GO" id="GO:0004366">
    <property type="term" value="F:glycerol-3-phosphate O-acyltransferase activity"/>
    <property type="evidence" value="ECO:0007669"/>
    <property type="project" value="UniProtKB-UniRule"/>
</dbReference>
<keyword evidence="9 14" id="KW-0472">Membrane</keyword>
<keyword evidence="14" id="KW-0444">Lipid biosynthesis</keyword>
<feature type="domain" description="Phospholipid/glycerol acyltransferase" evidence="15">
    <location>
        <begin position="307"/>
        <end position="434"/>
    </location>
</feature>
<comment type="pathway">
    <text evidence="3">Lipid metabolism.</text>
</comment>
<evidence type="ECO:0000256" key="13">
    <source>
        <dbReference type="ARBA" id="ARBA00048427"/>
    </source>
</evidence>
<name>A0A2K9LHG0_9GAMM</name>
<keyword evidence="8 14" id="KW-0808">Transferase</keyword>
<dbReference type="HAMAP" id="MF_00393">
    <property type="entry name" value="Glyc3P_acyltrans"/>
    <property type="match status" value="1"/>
</dbReference>
<evidence type="ECO:0000256" key="1">
    <source>
        <dbReference type="ARBA" id="ARBA00004413"/>
    </source>
</evidence>
<dbReference type="Pfam" id="PF19277">
    <property type="entry name" value="GPAT_C"/>
    <property type="match status" value="1"/>
</dbReference>
<dbReference type="NCBIfam" id="NF003441">
    <property type="entry name" value="PRK04974.1"/>
    <property type="match status" value="1"/>
</dbReference>
<dbReference type="InterPro" id="IPR028354">
    <property type="entry name" value="GPAT_PlsB"/>
</dbReference>
<dbReference type="KEGG" id="kak:Kalk_04400"/>
<dbReference type="EC" id="2.3.1.15" evidence="5 14"/>
<dbReference type="Proteomes" id="UP000235116">
    <property type="component" value="Chromosome"/>
</dbReference>
<keyword evidence="10 14" id="KW-0594">Phospholipid biosynthesis</keyword>
<feature type="short sequence motif" description="HXXXXD motif" evidence="14">
    <location>
        <begin position="312"/>
        <end position="317"/>
    </location>
</feature>
<dbReference type="PIRSF" id="PIRSF000437">
    <property type="entry name" value="GPAT_DHAPAT"/>
    <property type="match status" value="1"/>
</dbReference>
<evidence type="ECO:0000256" key="11">
    <source>
        <dbReference type="ARBA" id="ARBA00023264"/>
    </source>
</evidence>
<dbReference type="SUPFAM" id="SSF69593">
    <property type="entry name" value="Glycerol-3-phosphate (1)-acyltransferase"/>
    <property type="match status" value="1"/>
</dbReference>
<dbReference type="NCBIfam" id="TIGR03703">
    <property type="entry name" value="plsB"/>
    <property type="match status" value="1"/>
</dbReference>
<protein>
    <recommendedName>
        <fullName evidence="6 14">Glycerol-3-phosphate acyltransferase</fullName>
        <shortName evidence="14">GPAT</shortName>
        <ecNumber evidence="5 14">2.3.1.15</ecNumber>
    </recommendedName>
</protein>
<dbReference type="SMART" id="SM00563">
    <property type="entry name" value="PlsC"/>
    <property type="match status" value="1"/>
</dbReference>
<evidence type="ECO:0000256" key="2">
    <source>
        <dbReference type="ARBA" id="ARBA00004765"/>
    </source>
</evidence>
<dbReference type="RefSeq" id="WP_101893043.1">
    <property type="nucleotide sequence ID" value="NZ_CP022684.1"/>
</dbReference>
<evidence type="ECO:0000256" key="5">
    <source>
        <dbReference type="ARBA" id="ARBA00013113"/>
    </source>
</evidence>
<dbReference type="GO" id="GO:0005886">
    <property type="term" value="C:plasma membrane"/>
    <property type="evidence" value="ECO:0007669"/>
    <property type="project" value="UniProtKB-SubCell"/>
</dbReference>
<keyword evidence="14" id="KW-0443">Lipid metabolism</keyword>
<sequence length="833" mass="95313">MTHWLGLDLLLIWLIKQFLFWMVRANVQPESRESLNVDPNLPVCYVLKNESIADYLVMARECSNLGLPDPTKGLQVGQYHHKRASYFLTAKGWFWERKEKALAQPQKLLKMIDELEKNPELDVQLVPVSLFWGRAPARENSIFKIIFSDTWRVPGLLRKLLIIMIQGRQTVVHFDEPVSLRKMLDEGLPKERAIRKLGRVFRTHFRRLREAVIGPDLSHRRTMVNALLRMPSVTAAIESEAKRNGKGDKRKAAATARSYANEIAADYSHSVIRIYYLVLTWLWNKLYNGVSVNGMDRLKKVATDNEVIYVPCHRSHIDYLLMSYLLFRYGMVPPHIAAGVNLNMPVVGPILRRGGAFFLRRSFKGNRLYTAVFNEYLNMTFDRGFSVEYFVEGGRSRTGRLLAPRPGMLSMTVRSFLRTRRRNFVFVPVHICYEKVLEGGTYLGELYGKEKKQESIFDIFRTLNKIRGTFGQVYVNFGEPIHLNDALTNAAPDWRQFQYDDNKPPAWVSETVDSVGTGIITGINNAAVANPINLMSIVLLSTPKQAMDEGALAKQLDFYLDFLRKVPYTDLVVVPDISGADVIAYCERMEVLTRQKHALGDVIRLTDDKALLMSYYRNNIIHLFALISLVACLVQNNRRIKRQTLTKQISQLYVFFKSELFMHWQDEDIPGVVERSLALLVEHGYLIANEKEVWAPDSRSTEFMHLSILANTTKQSLERFFIAVEILVKAGSGKLQRAQLENACTMLAQRMSLLHEFSGPEFSDKSLFRNFIQALVKSEVLNVNDSGNLTFGDALLRSHEDAHSLLGEDTRQSIQQIADMDLEKEFSEANADK</sequence>
<dbReference type="PANTHER" id="PTHR12563:SF17">
    <property type="entry name" value="DIHYDROXYACETONE PHOSPHATE ACYLTRANSFERASE"/>
    <property type="match status" value="1"/>
</dbReference>
<dbReference type="InterPro" id="IPR002123">
    <property type="entry name" value="Plipid/glycerol_acylTrfase"/>
</dbReference>
<organism evidence="16 17">
    <name type="scientific">Ketobacter alkanivorans</name>
    <dbReference type="NCBI Taxonomy" id="1917421"/>
    <lineage>
        <taxon>Bacteria</taxon>
        <taxon>Pseudomonadati</taxon>
        <taxon>Pseudomonadota</taxon>
        <taxon>Gammaproteobacteria</taxon>
        <taxon>Pseudomonadales</taxon>
        <taxon>Ketobacteraceae</taxon>
        <taxon>Ketobacter</taxon>
    </lineage>
</organism>
<dbReference type="AlphaFoldDB" id="A0A2K9LHG0"/>
<keyword evidence="7 14" id="KW-1003">Cell membrane</keyword>
<comment type="domain">
    <text evidence="14">The HXXXXD motif is essential for acyltransferase activity and may constitute the binding site for the phosphate moiety of the glycerol-3-phosphate.</text>
</comment>
<evidence type="ECO:0000256" key="4">
    <source>
        <dbReference type="ARBA" id="ARBA00007937"/>
    </source>
</evidence>
<keyword evidence="17" id="KW-1185">Reference proteome</keyword>
<dbReference type="PANTHER" id="PTHR12563">
    <property type="entry name" value="GLYCEROL-3-PHOSPHATE ACYLTRANSFERASE"/>
    <property type="match status" value="1"/>
</dbReference>
<evidence type="ECO:0000256" key="10">
    <source>
        <dbReference type="ARBA" id="ARBA00023209"/>
    </source>
</evidence>
<dbReference type="GO" id="GO:0006631">
    <property type="term" value="P:fatty acid metabolic process"/>
    <property type="evidence" value="ECO:0007669"/>
    <property type="project" value="TreeGrafter"/>
</dbReference>
<evidence type="ECO:0000256" key="3">
    <source>
        <dbReference type="ARBA" id="ARBA00005189"/>
    </source>
</evidence>
<keyword evidence="12 14" id="KW-0012">Acyltransferase</keyword>
<dbReference type="PIRSF" id="PIRSF500064">
    <property type="entry name" value="GPAT"/>
    <property type="match status" value="1"/>
</dbReference>
<dbReference type="UniPathway" id="UPA00557">
    <property type="reaction ID" value="UER00612"/>
</dbReference>
<gene>
    <name evidence="14" type="primary">plsB</name>
    <name evidence="16" type="ORF">Kalk_04400</name>
</gene>
<evidence type="ECO:0000313" key="16">
    <source>
        <dbReference type="EMBL" id="AUM11703.1"/>
    </source>
</evidence>